<evidence type="ECO:0000313" key="5">
    <source>
        <dbReference type="Proteomes" id="UP001623349"/>
    </source>
</evidence>
<protein>
    <submittedName>
        <fullName evidence="4">Equatorin</fullName>
    </submittedName>
</protein>
<dbReference type="EMBL" id="BAAFST010000004">
    <property type="protein sequence ID" value="GAB1288640.1"/>
    <property type="molecule type" value="Genomic_DNA"/>
</dbReference>
<evidence type="ECO:0000256" key="1">
    <source>
        <dbReference type="SAM" id="MobiDB-lite"/>
    </source>
</evidence>
<keyword evidence="3" id="KW-0732">Signal</keyword>
<name>A0ABQ0ENL0_APOSI</name>
<evidence type="ECO:0000313" key="4">
    <source>
        <dbReference type="EMBL" id="GAB1288640.1"/>
    </source>
</evidence>
<feature type="compositionally biased region" description="Basic and acidic residues" evidence="1">
    <location>
        <begin position="42"/>
        <end position="58"/>
    </location>
</feature>
<accession>A0ABQ0ENL0</accession>
<feature type="region of interest" description="Disordered" evidence="1">
    <location>
        <begin position="41"/>
        <end position="68"/>
    </location>
</feature>
<feature type="compositionally biased region" description="Polar residues" evidence="1">
    <location>
        <begin position="228"/>
        <end position="247"/>
    </location>
</feature>
<keyword evidence="2" id="KW-0472">Membrane</keyword>
<organism evidence="4 5">
    <name type="scientific">Apodemus speciosus</name>
    <name type="common">Large Japanese field mouse</name>
    <dbReference type="NCBI Taxonomy" id="105296"/>
    <lineage>
        <taxon>Eukaryota</taxon>
        <taxon>Metazoa</taxon>
        <taxon>Chordata</taxon>
        <taxon>Craniata</taxon>
        <taxon>Vertebrata</taxon>
        <taxon>Euteleostomi</taxon>
        <taxon>Mammalia</taxon>
        <taxon>Eutheria</taxon>
        <taxon>Euarchontoglires</taxon>
        <taxon>Glires</taxon>
        <taxon>Rodentia</taxon>
        <taxon>Myomorpha</taxon>
        <taxon>Muroidea</taxon>
        <taxon>Muridae</taxon>
        <taxon>Murinae</taxon>
        <taxon>Apodemus</taxon>
    </lineage>
</organism>
<sequence length="339" mass="38086">MDFMLLIFLFGVFLPRIISLQPTIEQDPGMMLSDEEQYYADEENKTDENSDGLRKLEENEGDAPVNEKTGNYYKDIKQYVFTTPSENSEISVTATTDVKFAMKKKKASKPTPQPPMCLHFGQCWLKSINETAVSMDDKDLFFQPIPASDLNTTNEDQLSELEEIKLKLMLGISMMTLILLIPLLIFCFATLYKLRHLRDKSYESQYSVNPELATLSYFHPSEGVSDTSFSKSAESSTFGGNASSEMRQSGKRRSKSKPMDFSAGSNQTVLTEESSFLPPEETSFLPPEGTSFLPPEETSFLSPEKPGKELIFERSTVQAMSVVGEEIQGPAIVEERITE</sequence>
<feature type="transmembrane region" description="Helical" evidence="2">
    <location>
        <begin position="168"/>
        <end position="192"/>
    </location>
</feature>
<keyword evidence="2" id="KW-1133">Transmembrane helix</keyword>
<feature type="signal peptide" evidence="3">
    <location>
        <begin position="1"/>
        <end position="19"/>
    </location>
</feature>
<dbReference type="Proteomes" id="UP001623349">
    <property type="component" value="Unassembled WGS sequence"/>
</dbReference>
<keyword evidence="2" id="KW-0812">Transmembrane</keyword>
<evidence type="ECO:0000256" key="3">
    <source>
        <dbReference type="SAM" id="SignalP"/>
    </source>
</evidence>
<reference evidence="4 5" key="1">
    <citation type="submission" date="2024-08" db="EMBL/GenBank/DDBJ databases">
        <title>The draft genome of Apodemus speciosus.</title>
        <authorList>
            <person name="Nabeshima K."/>
            <person name="Suzuki S."/>
            <person name="Onuma M."/>
        </authorList>
    </citation>
    <scope>NUCLEOTIDE SEQUENCE [LARGE SCALE GENOMIC DNA]</scope>
    <source>
        <strain evidence="4">IB14-021</strain>
    </source>
</reference>
<feature type="region of interest" description="Disordered" evidence="1">
    <location>
        <begin position="228"/>
        <end position="303"/>
    </location>
</feature>
<comment type="caution">
    <text evidence="4">The sequence shown here is derived from an EMBL/GenBank/DDBJ whole genome shotgun (WGS) entry which is preliminary data.</text>
</comment>
<feature type="compositionally biased region" description="Polar residues" evidence="1">
    <location>
        <begin position="263"/>
        <end position="274"/>
    </location>
</feature>
<proteinExistence type="predicted"/>
<keyword evidence="5" id="KW-1185">Reference proteome</keyword>
<feature type="chain" id="PRO_5046930335" evidence="3">
    <location>
        <begin position="20"/>
        <end position="339"/>
    </location>
</feature>
<evidence type="ECO:0000256" key="2">
    <source>
        <dbReference type="SAM" id="Phobius"/>
    </source>
</evidence>
<dbReference type="PANTHER" id="PTHR36874">
    <property type="entry name" value="EQUATORIN"/>
    <property type="match status" value="1"/>
</dbReference>
<dbReference type="InterPro" id="IPR029282">
    <property type="entry name" value="Eqtn/Afaf"/>
</dbReference>
<dbReference type="Pfam" id="PF15339">
    <property type="entry name" value="Afaf"/>
    <property type="match status" value="2"/>
</dbReference>
<gene>
    <name evidence="4" type="ORF">APTSU1_000387000</name>
</gene>
<dbReference type="PANTHER" id="PTHR36874:SF1">
    <property type="entry name" value="EQUATORIN"/>
    <property type="match status" value="1"/>
</dbReference>